<reference evidence="2 3" key="1">
    <citation type="submission" date="2016-10" db="EMBL/GenBank/DDBJ databases">
        <authorList>
            <person name="de Groot N.N."/>
        </authorList>
    </citation>
    <scope>NUCLEOTIDE SEQUENCE [LARGE SCALE GENOMIC DNA]</scope>
    <source>
        <strain evidence="2 3">DSM 15893</strain>
    </source>
</reference>
<evidence type="ECO:0000313" key="2">
    <source>
        <dbReference type="EMBL" id="SFP13340.1"/>
    </source>
</evidence>
<organism evidence="2 3">
    <name type="scientific">Enterovibrio norvegicus DSM 15893</name>
    <dbReference type="NCBI Taxonomy" id="1121869"/>
    <lineage>
        <taxon>Bacteria</taxon>
        <taxon>Pseudomonadati</taxon>
        <taxon>Pseudomonadota</taxon>
        <taxon>Gammaproteobacteria</taxon>
        <taxon>Vibrionales</taxon>
        <taxon>Vibrionaceae</taxon>
        <taxon>Enterovibrio</taxon>
    </lineage>
</organism>
<proteinExistence type="predicted"/>
<accession>A0A1I5MV29</accession>
<evidence type="ECO:0000313" key="3">
    <source>
        <dbReference type="Proteomes" id="UP000182692"/>
    </source>
</evidence>
<dbReference type="AlphaFoldDB" id="A0A1I5MV29"/>
<feature type="compositionally biased region" description="Basic and acidic residues" evidence="1">
    <location>
        <begin position="21"/>
        <end position="42"/>
    </location>
</feature>
<dbReference type="RefSeq" id="WP_017010074.1">
    <property type="nucleotide sequence ID" value="NZ_FOWR01000008.1"/>
</dbReference>
<gene>
    <name evidence="2" type="ORF">SAMN03084138_01398</name>
</gene>
<dbReference type="GeneID" id="51989534"/>
<dbReference type="Proteomes" id="UP000182692">
    <property type="component" value="Unassembled WGS sequence"/>
</dbReference>
<sequence>MGHKRISNKRMKQMMDDILPEEMKHQKDDSLVEGKSQSKSDDNALELQDQQK</sequence>
<feature type="compositionally biased region" description="Basic residues" evidence="1">
    <location>
        <begin position="1"/>
        <end position="12"/>
    </location>
</feature>
<name>A0A1I5MV29_9GAMM</name>
<evidence type="ECO:0000256" key="1">
    <source>
        <dbReference type="SAM" id="MobiDB-lite"/>
    </source>
</evidence>
<protein>
    <submittedName>
        <fullName evidence="2">Uncharacterized protein</fullName>
    </submittedName>
</protein>
<feature type="region of interest" description="Disordered" evidence="1">
    <location>
        <begin position="1"/>
        <end position="52"/>
    </location>
</feature>
<dbReference type="EMBL" id="FOWR01000008">
    <property type="protein sequence ID" value="SFP13340.1"/>
    <property type="molecule type" value="Genomic_DNA"/>
</dbReference>